<evidence type="ECO:0000313" key="4">
    <source>
        <dbReference type="Proteomes" id="UP001180840"/>
    </source>
</evidence>
<dbReference type="InterPro" id="IPR012338">
    <property type="entry name" value="Beta-lactam/transpept-like"/>
</dbReference>
<sequence>MNKTIRHSSIFALLLVFVLLVYLTVIQGFSEERLAQNPYNPRGFYESKEIARGQISADGQVLASSSPDEEGLYQRSYPTMPVSFSPVVGYLSDRFGAAGLESGYNAVLSGQDSEVAASRWLDDLTGKTKRGANLELTIDTGMQEVAYNQLANNGYDGAAVALRPSTGEILAMASTPSYNPNDVVNPATADETWAAINNDPGQPLINTATQETLPPGSIFKIITTAAGLDAGYTPDTTVTGQASITLPGTNTELTNYAGQTCGGSESVTLETAFKLSCNTAFVEMGIDAGADSLRRYASAFGVGETYDLGLPTSPGSLGELPDAAAVGQSSIGQRDVTMSALQAAVMAATVANDGRRMEPYVVDQITAPDLEVLDTTEPREITQAVTPEQASTLEDLMLASERNTSGYDGNGFASKTGTAEHGEDAAPHTWYVAYDPANDVAVAVVVKYGGGYGSSATGGQVAAPVGRAILNAAPRGDA</sequence>
<organism evidence="3 4">
    <name type="scientific">Corynebacterium guangdongense</name>
    <dbReference type="NCBI Taxonomy" id="1783348"/>
    <lineage>
        <taxon>Bacteria</taxon>
        <taxon>Bacillati</taxon>
        <taxon>Actinomycetota</taxon>
        <taxon>Actinomycetes</taxon>
        <taxon>Mycobacteriales</taxon>
        <taxon>Corynebacteriaceae</taxon>
        <taxon>Corynebacterium</taxon>
    </lineage>
</organism>
<gene>
    <name evidence="3" type="ORF">J2S39_002307</name>
</gene>
<dbReference type="InterPro" id="IPR050515">
    <property type="entry name" value="Beta-lactam/transpept"/>
</dbReference>
<keyword evidence="4" id="KW-1185">Reference proteome</keyword>
<dbReference type="Gene3D" id="3.90.1310.10">
    <property type="entry name" value="Penicillin-binding protein 2a (Domain 2)"/>
    <property type="match status" value="1"/>
</dbReference>
<dbReference type="GO" id="GO:0051301">
    <property type="term" value="P:cell division"/>
    <property type="evidence" value="ECO:0007669"/>
    <property type="project" value="UniProtKB-KW"/>
</dbReference>
<dbReference type="EMBL" id="JAVDXZ010000001">
    <property type="protein sequence ID" value="MDR7330631.1"/>
    <property type="molecule type" value="Genomic_DNA"/>
</dbReference>
<name>A0ABU2A0C2_9CORY</name>
<dbReference type="RefSeq" id="WP_290196506.1">
    <property type="nucleotide sequence ID" value="NZ_CP047654.1"/>
</dbReference>
<accession>A0ABU2A0C2</accession>
<dbReference type="Pfam" id="PF21922">
    <property type="entry name" value="PBP_dimer_2"/>
    <property type="match status" value="1"/>
</dbReference>
<dbReference type="PANTHER" id="PTHR30627:SF24">
    <property type="entry name" value="PENICILLIN-BINDING PROTEIN 4B"/>
    <property type="match status" value="1"/>
</dbReference>
<keyword evidence="3" id="KW-0132">Cell division</keyword>
<dbReference type="InterPro" id="IPR054120">
    <property type="entry name" value="PBPA_dimer"/>
</dbReference>
<protein>
    <submittedName>
        <fullName evidence="3">Cell division protein FtsI/penicillin-binding protein 2</fullName>
    </submittedName>
</protein>
<comment type="caution">
    <text evidence="3">The sequence shown here is derived from an EMBL/GenBank/DDBJ whole genome shotgun (WGS) entry which is preliminary data.</text>
</comment>
<dbReference type="PANTHER" id="PTHR30627">
    <property type="entry name" value="PEPTIDOGLYCAN D,D-TRANSPEPTIDASE"/>
    <property type="match status" value="1"/>
</dbReference>
<evidence type="ECO:0000313" key="3">
    <source>
        <dbReference type="EMBL" id="MDR7330631.1"/>
    </source>
</evidence>
<dbReference type="Gene3D" id="3.40.710.10">
    <property type="entry name" value="DD-peptidase/beta-lactamase superfamily"/>
    <property type="match status" value="1"/>
</dbReference>
<proteinExistence type="predicted"/>
<reference evidence="3" key="1">
    <citation type="submission" date="2023-07" db="EMBL/GenBank/DDBJ databases">
        <title>Sequencing the genomes of 1000 actinobacteria strains.</title>
        <authorList>
            <person name="Klenk H.-P."/>
        </authorList>
    </citation>
    <scope>NUCLEOTIDE SEQUENCE</scope>
    <source>
        <strain evidence="3">DSM 107476</strain>
    </source>
</reference>
<dbReference type="Proteomes" id="UP001180840">
    <property type="component" value="Unassembled WGS sequence"/>
</dbReference>
<dbReference type="InterPro" id="IPR001460">
    <property type="entry name" value="PCN-bd_Tpept"/>
</dbReference>
<keyword evidence="3" id="KW-0131">Cell cycle</keyword>
<evidence type="ECO:0000259" key="1">
    <source>
        <dbReference type="Pfam" id="PF00905"/>
    </source>
</evidence>
<feature type="domain" description="Penicillin-binding protein transpeptidase" evidence="1">
    <location>
        <begin position="157"/>
        <end position="470"/>
    </location>
</feature>
<feature type="domain" description="Penicillin binding protein A dimerisation" evidence="2">
    <location>
        <begin position="52"/>
        <end position="133"/>
    </location>
</feature>
<dbReference type="SUPFAM" id="SSF56601">
    <property type="entry name" value="beta-lactamase/transpeptidase-like"/>
    <property type="match status" value="1"/>
</dbReference>
<dbReference type="Pfam" id="PF00905">
    <property type="entry name" value="Transpeptidase"/>
    <property type="match status" value="1"/>
</dbReference>
<evidence type="ECO:0000259" key="2">
    <source>
        <dbReference type="Pfam" id="PF21922"/>
    </source>
</evidence>